<evidence type="ECO:0000313" key="5">
    <source>
        <dbReference type="Proteomes" id="UP000301751"/>
    </source>
</evidence>
<dbReference type="RefSeq" id="WP_137732346.1">
    <property type="nucleotide sequence ID" value="NZ_BJCL01000003.1"/>
</dbReference>
<sequence>MTLPDNSLLLGLAVALGSGLLIGLERERRKGDGPTRRAAGIRSFALVALAGAVAQALGQPALVAAGAAAVVLLAGLAYGFDRWRASVLPNTPQPDAADPGMTTELALVVTYFIGVLALPQPALAAGCAAAVAVLLAARGPLHRVATRLLSAQELHDGLLLAALGLVLLPLVPQQPVPWLAGLQPSVLAGLVLLILLLQAAGHMALRWAGPGIGLPLSGLLGGFVSSTATVAAMGSRLRAEPALAGPCTAAAVLSTGATWLQALLMLWAVAPALALQLTPALLAAAAVAMAVGGGLAWRGRQDPALAVPLPPGGGALQIRQALTVAAMLTAVTLVVTQADRWFGQAGTLASVALAGLADAHAGVTAVAALQAQGRISAAGAGTAVLAAIGANGITRTAVAWTTGGRRYALWVALGLVPALVAAASLVAWSAPG</sequence>
<evidence type="ECO:0000313" key="4">
    <source>
        <dbReference type="EMBL" id="GCL62600.1"/>
    </source>
</evidence>
<feature type="transmembrane region" description="Helical" evidence="1">
    <location>
        <begin position="243"/>
        <end position="270"/>
    </location>
</feature>
<feature type="transmembrane region" description="Helical" evidence="1">
    <location>
        <begin position="108"/>
        <end position="136"/>
    </location>
</feature>
<dbReference type="Proteomes" id="UP000301751">
    <property type="component" value="Unassembled WGS sequence"/>
</dbReference>
<feature type="transmembrane region" description="Helical" evidence="1">
    <location>
        <begin position="317"/>
        <end position="336"/>
    </location>
</feature>
<proteinExistence type="predicted"/>
<dbReference type="EMBL" id="BJCL01000003">
    <property type="protein sequence ID" value="GCL62600.1"/>
    <property type="molecule type" value="Genomic_DNA"/>
</dbReference>
<feature type="transmembrane region" description="Helical" evidence="1">
    <location>
        <begin position="407"/>
        <end position="430"/>
    </location>
</feature>
<dbReference type="Pfam" id="PF13194">
    <property type="entry name" value="DUF4010"/>
    <property type="match status" value="1"/>
</dbReference>
<dbReference type="OrthoDB" id="9813718at2"/>
<dbReference type="InterPro" id="IPR025105">
    <property type="entry name" value="DUF4010"/>
</dbReference>
<feature type="domain" description="MgtC/SapB/SrpB/YhiD N-terminal" evidence="2">
    <location>
        <begin position="12"/>
        <end position="143"/>
    </location>
</feature>
<accession>A0A480APC4</accession>
<feature type="domain" description="DUF4010" evidence="3">
    <location>
        <begin position="193"/>
        <end position="403"/>
    </location>
</feature>
<keyword evidence="1" id="KW-0472">Membrane</keyword>
<name>A0A480APC4_9BURK</name>
<keyword evidence="1" id="KW-0812">Transmembrane</keyword>
<feature type="transmembrane region" description="Helical" evidence="1">
    <location>
        <begin position="212"/>
        <end position="231"/>
    </location>
</feature>
<feature type="transmembrane region" description="Helical" evidence="1">
    <location>
        <begin position="277"/>
        <end position="297"/>
    </location>
</feature>
<keyword evidence="5" id="KW-1185">Reference proteome</keyword>
<reference evidence="5" key="1">
    <citation type="submission" date="2019-03" db="EMBL/GenBank/DDBJ databases">
        <title>Aquabacterium pictum sp.nov., the first bacteriochlorophyll a-containing freshwater bacterium in the genus Aquabacterium of the class Betaproteobacteria.</title>
        <authorList>
            <person name="Hirose S."/>
            <person name="Tank M."/>
            <person name="Hara E."/>
            <person name="Tamaki H."/>
            <person name="Takaichi S."/>
            <person name="Haruta S."/>
            <person name="Hanada S."/>
        </authorList>
    </citation>
    <scope>NUCLEOTIDE SEQUENCE [LARGE SCALE GENOMIC DNA]</scope>
    <source>
        <strain evidence="5">W35</strain>
    </source>
</reference>
<feature type="transmembrane region" description="Helical" evidence="1">
    <location>
        <begin position="6"/>
        <end position="24"/>
    </location>
</feature>
<feature type="transmembrane region" description="Helical" evidence="1">
    <location>
        <begin position="348"/>
        <end position="369"/>
    </location>
</feature>
<dbReference type="InterPro" id="IPR049177">
    <property type="entry name" value="MgtC_SapB_SrpB_YhiD_N"/>
</dbReference>
<evidence type="ECO:0000259" key="3">
    <source>
        <dbReference type="Pfam" id="PF13194"/>
    </source>
</evidence>
<dbReference type="Pfam" id="PF02308">
    <property type="entry name" value="MgtC"/>
    <property type="match status" value="1"/>
</dbReference>
<gene>
    <name evidence="4" type="ORF">AQPW35_16810</name>
</gene>
<protein>
    <submittedName>
        <fullName evidence="4">Uncharacterized protein</fullName>
    </submittedName>
</protein>
<evidence type="ECO:0000259" key="2">
    <source>
        <dbReference type="Pfam" id="PF02308"/>
    </source>
</evidence>
<organism evidence="4 5">
    <name type="scientific">Pseudaquabacterium pictum</name>
    <dbReference type="NCBI Taxonomy" id="2315236"/>
    <lineage>
        <taxon>Bacteria</taxon>
        <taxon>Pseudomonadati</taxon>
        <taxon>Pseudomonadota</taxon>
        <taxon>Betaproteobacteria</taxon>
        <taxon>Burkholderiales</taxon>
        <taxon>Sphaerotilaceae</taxon>
        <taxon>Pseudaquabacterium</taxon>
    </lineage>
</organism>
<dbReference type="PANTHER" id="PTHR39084">
    <property type="entry name" value="MEMBRANE PROTEIN-RELATED"/>
    <property type="match status" value="1"/>
</dbReference>
<evidence type="ECO:0000256" key="1">
    <source>
        <dbReference type="SAM" id="Phobius"/>
    </source>
</evidence>
<feature type="transmembrane region" description="Helical" evidence="1">
    <location>
        <begin position="186"/>
        <end position="205"/>
    </location>
</feature>
<dbReference type="PANTHER" id="PTHR39084:SF1">
    <property type="entry name" value="DUF4010 DOMAIN-CONTAINING PROTEIN"/>
    <property type="match status" value="1"/>
</dbReference>
<feature type="transmembrane region" description="Helical" evidence="1">
    <location>
        <begin position="375"/>
        <end position="395"/>
    </location>
</feature>
<keyword evidence="1" id="KW-1133">Transmembrane helix</keyword>
<feature type="transmembrane region" description="Helical" evidence="1">
    <location>
        <begin position="45"/>
        <end position="78"/>
    </location>
</feature>
<dbReference type="AlphaFoldDB" id="A0A480APC4"/>
<comment type="caution">
    <text evidence="4">The sequence shown here is derived from an EMBL/GenBank/DDBJ whole genome shotgun (WGS) entry which is preliminary data.</text>
</comment>